<dbReference type="Pfam" id="PF00135">
    <property type="entry name" value="COesterase"/>
    <property type="match status" value="1"/>
</dbReference>
<dbReference type="InterPro" id="IPR019826">
    <property type="entry name" value="Carboxylesterase_B_AS"/>
</dbReference>
<evidence type="ECO:0000259" key="5">
    <source>
        <dbReference type="Pfam" id="PF00135"/>
    </source>
</evidence>
<accession>A0A5N6MGT9</accession>
<dbReference type="Proteomes" id="UP000326852">
    <property type="component" value="Unassembled WGS sequence"/>
</dbReference>
<dbReference type="SUPFAM" id="SSF53474">
    <property type="entry name" value="alpha/beta-Hydrolases"/>
    <property type="match status" value="1"/>
</dbReference>
<dbReference type="InterPro" id="IPR002018">
    <property type="entry name" value="CarbesteraseB"/>
</dbReference>
<keyword evidence="7" id="KW-1185">Reference proteome</keyword>
<feature type="domain" description="Carboxylesterase type B" evidence="5">
    <location>
        <begin position="31"/>
        <end position="491"/>
    </location>
</feature>
<sequence>MAAASGRGYDRAGQQNRGRNPVATTTATPDLTVQTADGRVRGMVAHGVRTWRGIPYAAPPTGDLRLRLPRPPEPWEGTLEATAFGPVPPQEPNLPSMGAGRKTPMDEDCLTINVTAPLDNAPPRPVLVYFYGGAFTFGAASSPAYDGRKLVEQGDVIYVCMNYRLGALGFMDFRRYSTPERPFDVNVGLADQVAALRWVQRNIAGFGGDPENVTVFGESAGGMSITALMCVPSAEGLLHRAFVQSSAPATAYGPGLPEKWAGSLMDLLGVSEAEAPAALQTLPAQRLVEAVGKLAGKVTPQSEPGARAVAPVVDGEFLPLHPVDAFRTGRAHRIPLVIGTMFREGALFDRVQDILPTTAERIDTMFARTAPELKDRVLAAYPGYPSKRAAVDVGGDVVFWLPSVQVAEAHSAHAPTWAYRFDYAPRMANLLGMGATHAMDIPAVFGNYDDGVGRFLTLAGGRRTAVAVGNRFRASLLRFARTGRPGLWPGYSTGTRTTKIFDSTDRVMHDPHRTRREAWNGYRGYR</sequence>
<dbReference type="AlphaFoldDB" id="A0A5N6MGT9"/>
<dbReference type="PROSITE" id="PS00122">
    <property type="entry name" value="CARBOXYLESTERASE_B_1"/>
    <property type="match status" value="1"/>
</dbReference>
<comment type="caution">
    <text evidence="6">The sequence shown here is derived from an EMBL/GenBank/DDBJ whole genome shotgun (WGS) entry which is preliminary data.</text>
</comment>
<evidence type="ECO:0000256" key="2">
    <source>
        <dbReference type="ARBA" id="ARBA00022801"/>
    </source>
</evidence>
<dbReference type="GO" id="GO:0016787">
    <property type="term" value="F:hydrolase activity"/>
    <property type="evidence" value="ECO:0007669"/>
    <property type="project" value="UniProtKB-KW"/>
</dbReference>
<dbReference type="EC" id="3.1.1.-" evidence="3"/>
<evidence type="ECO:0000313" key="7">
    <source>
        <dbReference type="Proteomes" id="UP000326852"/>
    </source>
</evidence>
<organism evidence="6 7">
    <name type="scientific">Arthrobacter yangruifuii</name>
    <dbReference type="NCBI Taxonomy" id="2606616"/>
    <lineage>
        <taxon>Bacteria</taxon>
        <taxon>Bacillati</taxon>
        <taxon>Actinomycetota</taxon>
        <taxon>Actinomycetes</taxon>
        <taxon>Micrococcales</taxon>
        <taxon>Micrococcaceae</taxon>
        <taxon>Arthrobacter</taxon>
    </lineage>
</organism>
<evidence type="ECO:0000256" key="3">
    <source>
        <dbReference type="RuleBase" id="RU361235"/>
    </source>
</evidence>
<reference evidence="6 7" key="1">
    <citation type="submission" date="2019-08" db="EMBL/GenBank/DDBJ databases">
        <title>Arthrobacter sp. nov., isolated from plateau pika and Tibetan wild ass.</title>
        <authorList>
            <person name="Ge Y."/>
        </authorList>
    </citation>
    <scope>NUCLEOTIDE SEQUENCE [LARGE SCALE GENOMIC DNA]</scope>
    <source>
        <strain evidence="6 7">785</strain>
    </source>
</reference>
<feature type="region of interest" description="Disordered" evidence="4">
    <location>
        <begin position="1"/>
        <end position="29"/>
    </location>
</feature>
<dbReference type="Gene3D" id="3.40.50.1820">
    <property type="entry name" value="alpha/beta hydrolase"/>
    <property type="match status" value="1"/>
</dbReference>
<protein>
    <recommendedName>
        <fullName evidence="3">Carboxylic ester hydrolase</fullName>
        <ecNumber evidence="3">3.1.1.-</ecNumber>
    </recommendedName>
</protein>
<dbReference type="EMBL" id="VTFX01000004">
    <property type="protein sequence ID" value="KAD3632949.1"/>
    <property type="molecule type" value="Genomic_DNA"/>
</dbReference>
<evidence type="ECO:0000256" key="4">
    <source>
        <dbReference type="SAM" id="MobiDB-lite"/>
    </source>
</evidence>
<evidence type="ECO:0000256" key="1">
    <source>
        <dbReference type="ARBA" id="ARBA00005964"/>
    </source>
</evidence>
<dbReference type="InterPro" id="IPR029058">
    <property type="entry name" value="AB_hydrolase_fold"/>
</dbReference>
<evidence type="ECO:0000313" key="6">
    <source>
        <dbReference type="EMBL" id="KAD3632949.1"/>
    </source>
</evidence>
<feature type="compositionally biased region" description="Polar residues" evidence="4">
    <location>
        <begin position="13"/>
        <end position="29"/>
    </location>
</feature>
<dbReference type="PANTHER" id="PTHR11559">
    <property type="entry name" value="CARBOXYLESTERASE"/>
    <property type="match status" value="1"/>
</dbReference>
<dbReference type="InterPro" id="IPR050309">
    <property type="entry name" value="Type-B_Carboxylest/Lipase"/>
</dbReference>
<keyword evidence="2 3" id="KW-0378">Hydrolase</keyword>
<comment type="similarity">
    <text evidence="1 3">Belongs to the type-B carboxylesterase/lipase family.</text>
</comment>
<name>A0A5N6MGT9_9MICC</name>
<proteinExistence type="inferred from homology"/>
<gene>
    <name evidence="6" type="ORF">GD627_08835</name>
</gene>